<evidence type="ECO:0000313" key="3">
    <source>
        <dbReference type="Proteomes" id="UP000616779"/>
    </source>
</evidence>
<dbReference type="Gene3D" id="3.40.710.10">
    <property type="entry name" value="DD-peptidase/beta-lactamase superfamily"/>
    <property type="match status" value="1"/>
</dbReference>
<gene>
    <name evidence="2" type="ORF">GC098_15185</name>
</gene>
<proteinExistence type="predicted"/>
<dbReference type="Pfam" id="PF00144">
    <property type="entry name" value="Beta-lactamase"/>
    <property type="match status" value="1"/>
</dbReference>
<dbReference type="InterPro" id="IPR050491">
    <property type="entry name" value="AmpC-like"/>
</dbReference>
<dbReference type="InterPro" id="IPR012338">
    <property type="entry name" value="Beta-lactam/transpept-like"/>
</dbReference>
<dbReference type="PANTHER" id="PTHR46825">
    <property type="entry name" value="D-ALANYL-D-ALANINE-CARBOXYPEPTIDASE/ENDOPEPTIDASE AMPH"/>
    <property type="match status" value="1"/>
</dbReference>
<dbReference type="InterPro" id="IPR001466">
    <property type="entry name" value="Beta-lactam-related"/>
</dbReference>
<dbReference type="PANTHER" id="PTHR46825:SF9">
    <property type="entry name" value="BETA-LACTAMASE-RELATED DOMAIN-CONTAINING PROTEIN"/>
    <property type="match status" value="1"/>
</dbReference>
<protein>
    <submittedName>
        <fullName evidence="2">Serine hydrolase</fullName>
    </submittedName>
</protein>
<evidence type="ECO:0000313" key="2">
    <source>
        <dbReference type="EMBL" id="NOU72748.1"/>
    </source>
</evidence>
<dbReference type="GO" id="GO:0016787">
    <property type="term" value="F:hydrolase activity"/>
    <property type="evidence" value="ECO:0007669"/>
    <property type="project" value="UniProtKB-KW"/>
</dbReference>
<accession>A0ABX1XW09</accession>
<reference evidence="2 3" key="1">
    <citation type="submission" date="2019-10" db="EMBL/GenBank/DDBJ databases">
        <title>Description of Paenibacillus terrestris sp. nov.</title>
        <authorList>
            <person name="Carlier A."/>
            <person name="Qi S."/>
        </authorList>
    </citation>
    <scope>NUCLEOTIDE SEQUENCE [LARGE SCALE GENOMIC DNA]</scope>
    <source>
        <strain evidence="2 3">LMG 31458</strain>
    </source>
</reference>
<dbReference type="EMBL" id="WHOA01000099">
    <property type="protein sequence ID" value="NOU72748.1"/>
    <property type="molecule type" value="Genomic_DNA"/>
</dbReference>
<dbReference type="Proteomes" id="UP000616779">
    <property type="component" value="Unassembled WGS sequence"/>
</dbReference>
<evidence type="ECO:0000259" key="1">
    <source>
        <dbReference type="Pfam" id="PF00144"/>
    </source>
</evidence>
<name>A0ABX1XW09_9BACL</name>
<keyword evidence="3" id="KW-1185">Reference proteome</keyword>
<organism evidence="2 3">
    <name type="scientific">Paenibacillus phytorum</name>
    <dbReference type="NCBI Taxonomy" id="2654977"/>
    <lineage>
        <taxon>Bacteria</taxon>
        <taxon>Bacillati</taxon>
        <taxon>Bacillota</taxon>
        <taxon>Bacilli</taxon>
        <taxon>Bacillales</taxon>
        <taxon>Paenibacillaceae</taxon>
        <taxon>Paenibacillus</taxon>
    </lineage>
</organism>
<keyword evidence="2" id="KW-0378">Hydrolase</keyword>
<sequence length="411" mass="46685">MLHSRNRLYYNGNISINSFAKKGQRRIALKSLDERIQQIMDKHRIVGLAASMIYEGRKIWSGGYGWANVERRIPVSTQTIFRIASISKTVVASAIMQLVEKGLCGIDQDVGDLLGFPVRSPKYPDNPITLKHIMTHTSGLHDEYVRFVGDSRSENPPQKRLADILLPDGTYFTDNLWGEGKPGDPDCFEYSNLGAVILATVVERLSNERFDEFCKWHLFEPLQMNETSFHIGDLNDMDSVAVLYEYSEVDDQFIVGTDDFRGRKPDAIDYSGYVPGTNGALFSPQGGLRTNVDDLTRFLEAHTNAGKLNDVQILKRETVDLMHFPHWSGHRQDGFFRNCGLQFQITDDLIPGHRLIGHSGDAYGLLSDMYFHKQEKWGFILLMNGLIQRKEQGVYFEAEEELARLLHATFA</sequence>
<dbReference type="SUPFAM" id="SSF56601">
    <property type="entry name" value="beta-lactamase/transpeptidase-like"/>
    <property type="match status" value="1"/>
</dbReference>
<feature type="domain" description="Beta-lactamase-related" evidence="1">
    <location>
        <begin position="32"/>
        <end position="387"/>
    </location>
</feature>
<comment type="caution">
    <text evidence="2">The sequence shown here is derived from an EMBL/GenBank/DDBJ whole genome shotgun (WGS) entry which is preliminary data.</text>
</comment>